<feature type="domain" description="CT398-like coiled coil hairpin" evidence="2">
    <location>
        <begin position="14"/>
        <end position="192"/>
    </location>
</feature>
<evidence type="ECO:0000313" key="3">
    <source>
        <dbReference type="EMBL" id="KHE74818.1"/>
    </source>
</evidence>
<dbReference type="eggNOG" id="COG1579">
    <property type="taxonomic scope" value="Bacteria"/>
</dbReference>
<comment type="caution">
    <text evidence="3">The sequence shown here is derived from an EMBL/GenBank/DDBJ whole genome shotgun (WGS) entry which is preliminary data.</text>
</comment>
<evidence type="ECO:0000313" key="4">
    <source>
        <dbReference type="Proteomes" id="UP000030664"/>
    </source>
</evidence>
<protein>
    <recommendedName>
        <fullName evidence="2">CT398-like coiled coil hairpin domain-containing protein</fullName>
    </recommendedName>
</protein>
<dbReference type="Proteomes" id="UP000030664">
    <property type="component" value="Unassembled WGS sequence"/>
</dbReference>
<feature type="coiled-coil region" evidence="1">
    <location>
        <begin position="47"/>
        <end position="85"/>
    </location>
</feature>
<dbReference type="Gene3D" id="1.10.287.1490">
    <property type="match status" value="1"/>
</dbReference>
<keyword evidence="1" id="KW-0175">Coiled coil</keyword>
<dbReference type="RefSeq" id="WP_035961307.1">
    <property type="nucleotide sequence ID" value="NZ_JROM01000016.1"/>
</dbReference>
<dbReference type="Pfam" id="PF24481">
    <property type="entry name" value="CT398_CC"/>
    <property type="match status" value="1"/>
</dbReference>
<dbReference type="EMBL" id="JROM01000016">
    <property type="protein sequence ID" value="KHE74818.1"/>
    <property type="molecule type" value="Genomic_DNA"/>
</dbReference>
<sequence length="242" mass="26234">MTSPRSALPALLELQSVDSRLLTVMARAKELQTSERVASLMARRTQAIAAARALETAQQEAERAVAEAEREVTRVQDRIDKDTERLNHGGSAKDLMGIQHEIDTLTAQRGRAEDAQLQAMDHAEEVTADRDRKLPLLRAADAEARAAVAERDAELSRLKKEHARLTAERSTRVSEFTDPALLSRYDGLRTARGGGRIAVARFENGTCGACGTRLSPADAAALTNTPAQTVPQCPECSALLLV</sequence>
<name>A0A0B0DBN0_9MICC</name>
<dbReference type="STRING" id="223184.AS25_03060"/>
<dbReference type="InterPro" id="IPR056003">
    <property type="entry name" value="CT398_CC_hairpin"/>
</dbReference>
<reference evidence="3 4" key="1">
    <citation type="submission" date="2014-09" db="EMBL/GenBank/DDBJ databases">
        <title>High-quality draft genome sequence of Kocuria marina SO9-6, an actinobacterium isolated from a copper mine.</title>
        <authorList>
            <person name="Castro D.B."/>
            <person name="Pereira L.B."/>
            <person name="Silva M.V."/>
            <person name="Silva B.P."/>
            <person name="Zanardi B.R."/>
            <person name="Carlos C."/>
            <person name="Belgini D.R."/>
            <person name="Limache E.G."/>
            <person name="Lacerda G.V."/>
            <person name="Nery M.B."/>
            <person name="Gomes M.B."/>
            <person name="Souza S."/>
            <person name="Silva T.M."/>
            <person name="Rodrigues V.D."/>
            <person name="Paulino L.C."/>
            <person name="Vicentini R."/>
            <person name="Ferraz L.F."/>
            <person name="Ottoboni L.M."/>
        </authorList>
    </citation>
    <scope>NUCLEOTIDE SEQUENCE [LARGE SCALE GENOMIC DNA]</scope>
    <source>
        <strain evidence="3 4">SO9-6</strain>
    </source>
</reference>
<evidence type="ECO:0000256" key="1">
    <source>
        <dbReference type="SAM" id="Coils"/>
    </source>
</evidence>
<dbReference type="AlphaFoldDB" id="A0A0B0DBN0"/>
<proteinExistence type="predicted"/>
<gene>
    <name evidence="3" type="ORF">AS25_03060</name>
</gene>
<organism evidence="3 4">
    <name type="scientific">Kocuria marina</name>
    <dbReference type="NCBI Taxonomy" id="223184"/>
    <lineage>
        <taxon>Bacteria</taxon>
        <taxon>Bacillati</taxon>
        <taxon>Actinomycetota</taxon>
        <taxon>Actinomycetes</taxon>
        <taxon>Micrococcales</taxon>
        <taxon>Micrococcaceae</taxon>
        <taxon>Kocuria</taxon>
    </lineage>
</organism>
<evidence type="ECO:0000259" key="2">
    <source>
        <dbReference type="Pfam" id="PF24481"/>
    </source>
</evidence>
<accession>A0A0B0DBN0</accession>